<keyword evidence="2" id="KW-1185">Reference proteome</keyword>
<sequence>MVLVETGHIVCVFTGYIGAGCGRVNVAIEIIVTNVKFFQGHNNKVDSSIVIVSDR</sequence>
<reference evidence="1 2" key="1">
    <citation type="submission" date="2019-02" db="EMBL/GenBank/DDBJ databases">
        <title>Deep-cultivation of Planctomycetes and their phenomic and genomic characterization uncovers novel biology.</title>
        <authorList>
            <person name="Wiegand S."/>
            <person name="Jogler M."/>
            <person name="Boedeker C."/>
            <person name="Pinto D."/>
            <person name="Vollmers J."/>
            <person name="Rivas-Marin E."/>
            <person name="Kohn T."/>
            <person name="Peeters S.H."/>
            <person name="Heuer A."/>
            <person name="Rast P."/>
            <person name="Oberbeckmann S."/>
            <person name="Bunk B."/>
            <person name="Jeske O."/>
            <person name="Meyerdierks A."/>
            <person name="Storesund J.E."/>
            <person name="Kallscheuer N."/>
            <person name="Luecker S."/>
            <person name="Lage O.M."/>
            <person name="Pohl T."/>
            <person name="Merkel B.J."/>
            <person name="Hornburger P."/>
            <person name="Mueller R.-W."/>
            <person name="Bruemmer F."/>
            <person name="Labrenz M."/>
            <person name="Spormann A.M."/>
            <person name="Op den Camp H."/>
            <person name="Overmann J."/>
            <person name="Amann R."/>
            <person name="Jetten M.S.M."/>
            <person name="Mascher T."/>
            <person name="Medema M.H."/>
            <person name="Devos D.P."/>
            <person name="Kaster A.-K."/>
            <person name="Ovreas L."/>
            <person name="Rohde M."/>
            <person name="Galperin M.Y."/>
            <person name="Jogler C."/>
        </authorList>
    </citation>
    <scope>NUCLEOTIDE SEQUENCE [LARGE SCALE GENOMIC DNA]</scope>
    <source>
        <strain evidence="1 2">KS4</strain>
    </source>
</reference>
<protein>
    <submittedName>
        <fullName evidence="1">Uncharacterized protein</fullName>
    </submittedName>
</protein>
<dbReference type="KEGG" id="pcor:KS4_25270"/>
<organism evidence="1 2">
    <name type="scientific">Poriferisphaera corsica</name>
    <dbReference type="NCBI Taxonomy" id="2528020"/>
    <lineage>
        <taxon>Bacteria</taxon>
        <taxon>Pseudomonadati</taxon>
        <taxon>Planctomycetota</taxon>
        <taxon>Phycisphaerae</taxon>
        <taxon>Phycisphaerales</taxon>
        <taxon>Phycisphaeraceae</taxon>
        <taxon>Poriferisphaera</taxon>
    </lineage>
</organism>
<proteinExistence type="predicted"/>
<accession>A0A517YW67</accession>
<evidence type="ECO:0000313" key="2">
    <source>
        <dbReference type="Proteomes" id="UP000317369"/>
    </source>
</evidence>
<evidence type="ECO:0000313" key="1">
    <source>
        <dbReference type="EMBL" id="QDU34457.1"/>
    </source>
</evidence>
<dbReference type="Proteomes" id="UP000317369">
    <property type="component" value="Chromosome"/>
</dbReference>
<dbReference type="EMBL" id="CP036425">
    <property type="protein sequence ID" value="QDU34457.1"/>
    <property type="molecule type" value="Genomic_DNA"/>
</dbReference>
<name>A0A517YW67_9BACT</name>
<dbReference type="AlphaFoldDB" id="A0A517YW67"/>
<gene>
    <name evidence="1" type="ORF">KS4_25270</name>
</gene>